<reference evidence="1 2" key="1">
    <citation type="journal article" date="2023" name="Microbiol. Resour. Announc.">
        <title>Complete Genome of 'Candidatus Phytoplasma rubi' RS, a Phytopathogenic Bacterium Associated with Rubus Stunt Disease.</title>
        <authorList>
            <person name="Duckeck D."/>
            <person name="Zubert C."/>
            <person name="Bohm J.W."/>
            <person name="Carminati G."/>
            <person name="Schneider B."/>
            <person name="Kube M."/>
        </authorList>
    </citation>
    <scope>NUCLEOTIDE SEQUENCE [LARGE SCALE GENOMIC DNA]</scope>
    <source>
        <strain evidence="1 2">RS</strain>
    </source>
</reference>
<gene>
    <name evidence="1" type="ORF">RS022_02700</name>
</gene>
<dbReference type="EMBL" id="CP114006">
    <property type="protein sequence ID" value="WAN63221.1"/>
    <property type="molecule type" value="Genomic_DNA"/>
</dbReference>
<name>A0ABY7BTP5_9MOLU</name>
<sequence length="164" mass="19447">MKFKAEYDDKSTTFKIRIFYYSWSRPKPYKQVFKHTAFHNSISRITDYFHPLKVVNLRLGWSIEFRGIPSSFLLQRLLNSLFFLASKGSNKFKFHSNNLSLFVSKKLRFRNLPVTLNIYLLDLGDFDPACGINLRQELLAQLWVESRFMMISLRNTKIISSYLD</sequence>
<dbReference type="Proteomes" id="UP001164727">
    <property type="component" value="Chromosome"/>
</dbReference>
<keyword evidence="2" id="KW-1185">Reference proteome</keyword>
<protein>
    <submittedName>
        <fullName evidence="1">Uncharacterized protein</fullName>
    </submittedName>
</protein>
<accession>A0ABY7BTP5</accession>
<proteinExistence type="predicted"/>
<evidence type="ECO:0000313" key="1">
    <source>
        <dbReference type="EMBL" id="WAN63221.1"/>
    </source>
</evidence>
<evidence type="ECO:0000313" key="2">
    <source>
        <dbReference type="Proteomes" id="UP001164727"/>
    </source>
</evidence>
<organism evidence="1 2">
    <name type="scientific">Candidatus Phytoplasma rubi</name>
    <dbReference type="NCBI Taxonomy" id="399025"/>
    <lineage>
        <taxon>Bacteria</taxon>
        <taxon>Bacillati</taxon>
        <taxon>Mycoplasmatota</taxon>
        <taxon>Mollicutes</taxon>
        <taxon>Acholeplasmatales</taxon>
        <taxon>Acholeplasmataceae</taxon>
        <taxon>Candidatus Phytoplasma</taxon>
        <taxon>16SrV (Elm yellows group)</taxon>
    </lineage>
</organism>